<feature type="domain" description="Tet-like 2OG-Fe(II) oxygenase" evidence="2">
    <location>
        <begin position="264"/>
        <end position="448"/>
    </location>
</feature>
<proteinExistence type="predicted"/>
<dbReference type="Pfam" id="PF20515">
    <property type="entry name" value="2OG-FeII_Oxy_6"/>
    <property type="match status" value="1"/>
</dbReference>
<evidence type="ECO:0000256" key="1">
    <source>
        <dbReference type="SAM" id="MobiDB-lite"/>
    </source>
</evidence>
<feature type="compositionally biased region" description="Polar residues" evidence="1">
    <location>
        <begin position="1"/>
        <end position="10"/>
    </location>
</feature>
<protein>
    <submittedName>
        <fullName evidence="3">Polyketide synthase PksM</fullName>
    </submittedName>
</protein>
<reference evidence="3" key="1">
    <citation type="submission" date="2020-05" db="EMBL/GenBank/DDBJ databases">
        <title>Mycena genomes resolve the evolution of fungal bioluminescence.</title>
        <authorList>
            <person name="Tsai I.J."/>
        </authorList>
    </citation>
    <scope>NUCLEOTIDE SEQUENCE</scope>
    <source>
        <strain evidence="3">110903Hualien_Pintung</strain>
    </source>
</reference>
<accession>A0A8H6SCV9</accession>
<feature type="compositionally biased region" description="Basic residues" evidence="1">
    <location>
        <begin position="11"/>
        <end position="21"/>
    </location>
</feature>
<evidence type="ECO:0000313" key="4">
    <source>
        <dbReference type="Proteomes" id="UP000613580"/>
    </source>
</evidence>
<feature type="compositionally biased region" description="Acidic residues" evidence="1">
    <location>
        <begin position="228"/>
        <end position="238"/>
    </location>
</feature>
<keyword evidence="4" id="KW-1185">Reference proteome</keyword>
<dbReference type="InterPro" id="IPR046798">
    <property type="entry name" value="2OG-FeII_Oxy_6"/>
</dbReference>
<dbReference type="Proteomes" id="UP000613580">
    <property type="component" value="Unassembled WGS sequence"/>
</dbReference>
<dbReference type="OrthoDB" id="3132747at2759"/>
<feature type="region of interest" description="Disordered" evidence="1">
    <location>
        <begin position="163"/>
        <end position="201"/>
    </location>
</feature>
<sequence>MSSDEPSQSNAKKRKKKTHTKERHDAYTNRAKVRSNARTEEWMEKIRAGIHVLKNIPHNKIHLHKLQKDHRRLDQLQELERTSGVPLTRQVIDKHFPDWEWIHEQGVHYGFVERWPEEPKVIMAVSVTAWGKMEPMSAAHIRELLHDVSDWSDLNYKILNNAASMGPSEAPPVHKQAKKKKKKKKKTQSPMPPSEVVVSPAPTVIPDSAAESVLPLHPSFHAELTPIEESDDEYDQEVDNGHDLEPDDEEARPRHGVDAVVENFQRLGEMNGIGWHLGQEKGKRLVSYAFAKKDQATRERVKELIPRLPALASLYRERLLSLFPAVGEGLQHFADQHSVASVGDVFDGTSPQRPWANSLTVTKRCFANYQHRDFDLIDIAFGLWWAGKQVEVNGETRWRITDEGDHEKIEGGEFIWAEYGIGVDFARCSGLVEIYWRGKLDFHGTMQSTDNDGFTRFGTSVQITKKGAAAMNGIWNEESFLASRHHTVDDFEDGSWVRTLQERVVDAEKQDKKRRTRK</sequence>
<feature type="region of interest" description="Disordered" evidence="1">
    <location>
        <begin position="1"/>
        <end position="34"/>
    </location>
</feature>
<feature type="region of interest" description="Disordered" evidence="1">
    <location>
        <begin position="228"/>
        <end position="253"/>
    </location>
</feature>
<evidence type="ECO:0000313" key="3">
    <source>
        <dbReference type="EMBL" id="KAF7296617.1"/>
    </source>
</evidence>
<organism evidence="3 4">
    <name type="scientific">Mycena chlorophos</name>
    <name type="common">Agaric fungus</name>
    <name type="synonym">Agaricus chlorophos</name>
    <dbReference type="NCBI Taxonomy" id="658473"/>
    <lineage>
        <taxon>Eukaryota</taxon>
        <taxon>Fungi</taxon>
        <taxon>Dikarya</taxon>
        <taxon>Basidiomycota</taxon>
        <taxon>Agaricomycotina</taxon>
        <taxon>Agaricomycetes</taxon>
        <taxon>Agaricomycetidae</taxon>
        <taxon>Agaricales</taxon>
        <taxon>Marasmiineae</taxon>
        <taxon>Mycenaceae</taxon>
        <taxon>Mycena</taxon>
    </lineage>
</organism>
<name>A0A8H6SCV9_MYCCL</name>
<feature type="compositionally biased region" description="Basic residues" evidence="1">
    <location>
        <begin position="175"/>
        <end position="187"/>
    </location>
</feature>
<dbReference type="EMBL" id="JACAZE010000016">
    <property type="protein sequence ID" value="KAF7296617.1"/>
    <property type="molecule type" value="Genomic_DNA"/>
</dbReference>
<comment type="caution">
    <text evidence="3">The sequence shown here is derived from an EMBL/GenBank/DDBJ whole genome shotgun (WGS) entry which is preliminary data.</text>
</comment>
<evidence type="ECO:0000259" key="2">
    <source>
        <dbReference type="Pfam" id="PF20515"/>
    </source>
</evidence>
<dbReference type="AlphaFoldDB" id="A0A8H6SCV9"/>
<gene>
    <name evidence="3" type="ORF">HMN09_01069700</name>
</gene>